<keyword evidence="1" id="KW-0472">Membrane</keyword>
<evidence type="ECO:0000313" key="2">
    <source>
        <dbReference type="EMBL" id="MSS17296.1"/>
    </source>
</evidence>
<protein>
    <submittedName>
        <fullName evidence="2">SIMPL domain-containing protein</fullName>
    </submittedName>
</protein>
<keyword evidence="3" id="KW-1185">Reference proteome</keyword>
<dbReference type="InterPro" id="IPR052022">
    <property type="entry name" value="26kDa_periplasmic_antigen"/>
</dbReference>
<evidence type="ECO:0000313" key="3">
    <source>
        <dbReference type="Proteomes" id="UP000483362"/>
    </source>
</evidence>
<dbReference type="InterPro" id="IPR007497">
    <property type="entry name" value="SIMPL/DUF541"/>
</dbReference>
<keyword evidence="1" id="KW-1133">Transmembrane helix</keyword>
<gene>
    <name evidence="2" type="ORF">FYJ29_05895</name>
</gene>
<evidence type="ECO:0000256" key="1">
    <source>
        <dbReference type="SAM" id="Phobius"/>
    </source>
</evidence>
<comment type="caution">
    <text evidence="2">The sequence shown here is derived from an EMBL/GenBank/DDBJ whole genome shotgun (WGS) entry which is preliminary data.</text>
</comment>
<dbReference type="RefSeq" id="WP_154327153.1">
    <property type="nucleotide sequence ID" value="NZ_CP045696.1"/>
</dbReference>
<dbReference type="Proteomes" id="UP000483362">
    <property type="component" value="Unassembled WGS sequence"/>
</dbReference>
<name>A0A6L5XDS3_9BACT</name>
<dbReference type="Pfam" id="PF04402">
    <property type="entry name" value="SIMPL"/>
    <property type="match status" value="1"/>
</dbReference>
<proteinExistence type="predicted"/>
<organism evidence="2 3">
    <name type="scientific">Sodaliphilus pleomorphus</name>
    <dbReference type="NCBI Taxonomy" id="2606626"/>
    <lineage>
        <taxon>Bacteria</taxon>
        <taxon>Pseudomonadati</taxon>
        <taxon>Bacteroidota</taxon>
        <taxon>Bacteroidia</taxon>
        <taxon>Bacteroidales</taxon>
        <taxon>Muribaculaceae</taxon>
        <taxon>Sodaliphilus</taxon>
    </lineage>
</organism>
<dbReference type="InterPro" id="IPR016907">
    <property type="entry name" value="UCP029033"/>
</dbReference>
<sequence length="239" mass="26191">MKLKGWILEAAILAAGVIVMGLCLKTGIDNYVNKDRKVTVKGLSERQVKANHVTWPITLKETGDDLQELHMVMSSKKATVLHFLETNNVNAADIAVAPPTVSDQNTNNYSGNEKSGRYTITQVIIVSSKQVDLVRSIINRQGELMGQGVALINASSYDDTGGGVTYEFTTFMKMKPTMMHEAISNARSTAVQFAKQCGSELGKIETANQGEFSIDDRDSNTPWIKTLRVVTTVTYALKD</sequence>
<dbReference type="PANTHER" id="PTHR34387:SF2">
    <property type="entry name" value="SLR1258 PROTEIN"/>
    <property type="match status" value="1"/>
</dbReference>
<dbReference type="PANTHER" id="PTHR34387">
    <property type="entry name" value="SLR1258 PROTEIN"/>
    <property type="match status" value="1"/>
</dbReference>
<feature type="transmembrane region" description="Helical" evidence="1">
    <location>
        <begin position="6"/>
        <end position="24"/>
    </location>
</feature>
<accession>A0A6L5XDS3</accession>
<dbReference type="PIRSF" id="PIRSF029033">
    <property type="entry name" value="UCP029033"/>
    <property type="match status" value="1"/>
</dbReference>
<dbReference type="GO" id="GO:0006974">
    <property type="term" value="P:DNA damage response"/>
    <property type="evidence" value="ECO:0007669"/>
    <property type="project" value="TreeGrafter"/>
</dbReference>
<reference evidence="2 3" key="1">
    <citation type="submission" date="2019-08" db="EMBL/GenBank/DDBJ databases">
        <title>In-depth cultivation of the pig gut microbiome towards novel bacterial diversity and tailored functional studies.</title>
        <authorList>
            <person name="Wylensek D."/>
            <person name="Hitch T.C.A."/>
            <person name="Clavel T."/>
        </authorList>
    </citation>
    <scope>NUCLEOTIDE SEQUENCE [LARGE SCALE GENOMIC DNA]</scope>
    <source>
        <strain evidence="2 3">Oil-RF-744-WCA-WT-10</strain>
    </source>
</reference>
<keyword evidence="1" id="KW-0812">Transmembrane</keyword>
<dbReference type="EMBL" id="VULT01000007">
    <property type="protein sequence ID" value="MSS17296.1"/>
    <property type="molecule type" value="Genomic_DNA"/>
</dbReference>
<dbReference type="AlphaFoldDB" id="A0A6L5XDS3"/>